<name>A0A0B8N264_TALPI</name>
<evidence type="ECO:0000313" key="5">
    <source>
        <dbReference type="EMBL" id="GAM43281.1"/>
    </source>
</evidence>
<feature type="repeat" description="ANK" evidence="3">
    <location>
        <begin position="970"/>
        <end position="1002"/>
    </location>
</feature>
<dbReference type="InterPro" id="IPR002110">
    <property type="entry name" value="Ankyrin_rpt"/>
</dbReference>
<dbReference type="PROSITE" id="PS50088">
    <property type="entry name" value="ANK_REPEAT"/>
    <property type="match status" value="25"/>
</dbReference>
<feature type="repeat" description="ANK" evidence="3">
    <location>
        <begin position="1276"/>
        <end position="1308"/>
    </location>
</feature>
<protein>
    <submittedName>
        <fullName evidence="5">Uncharacterized protein</fullName>
    </submittedName>
</protein>
<organism evidence="5 6">
    <name type="scientific">Talaromyces pinophilus</name>
    <name type="common">Penicillium pinophilum</name>
    <dbReference type="NCBI Taxonomy" id="128442"/>
    <lineage>
        <taxon>Eukaryota</taxon>
        <taxon>Fungi</taxon>
        <taxon>Dikarya</taxon>
        <taxon>Ascomycota</taxon>
        <taxon>Pezizomycotina</taxon>
        <taxon>Eurotiomycetes</taxon>
        <taxon>Eurotiomycetidae</taxon>
        <taxon>Eurotiales</taxon>
        <taxon>Trichocomaceae</taxon>
        <taxon>Talaromyces</taxon>
        <taxon>Talaromyces sect. Talaromyces</taxon>
    </lineage>
</organism>
<dbReference type="EMBL" id="DF933843">
    <property type="protein sequence ID" value="GAM43281.1"/>
    <property type="molecule type" value="Genomic_DNA"/>
</dbReference>
<feature type="compositionally biased region" description="Basic and acidic residues" evidence="4">
    <location>
        <begin position="506"/>
        <end position="530"/>
    </location>
</feature>
<feature type="repeat" description="ANK" evidence="3">
    <location>
        <begin position="1243"/>
        <end position="1275"/>
    </location>
</feature>
<feature type="repeat" description="ANK" evidence="3">
    <location>
        <begin position="771"/>
        <end position="803"/>
    </location>
</feature>
<feature type="repeat" description="ANK" evidence="3">
    <location>
        <begin position="1037"/>
        <end position="1069"/>
    </location>
</feature>
<sequence length="1483" mass="162460">MHPDTDPRKLVEAFEKATQKLNLCPNRVWAVAKENLPGLLPDGKPIPGHEGHDLCTFDFCEYSQRDFTAVEQRHECKEKEQCLRLQGLFPRDTLEEAANTGKSTVWSLDGKSMVEPPVPFMAVSHVWSDGTGTGAWPGGEVNRCLYTFFEDIATQFQCDGIWWDTICIPKEKAARTKAIQKIQRNYQDARITLVHDCFLRNWEWVDAEAACFAILMSPWFSRGWTALELAKSRKVKVVFRGPCGPLIKDLDEQILAKDTTTDAPPGPHKIATSIIRNLRDGVKTLNGLLTVLGSRSTSWPKDRAVISGLLLGVEVAHKNPQQDIWQQDIYKSILKKIGKVSPGHLFHNSATMCKGFSWCPTSLFNMPATDMEASLRVTQGLDLVGKWRIIPVESISSEKYVWNCTHPLIKKQIELHLQNPDSCVLLAECGTESVDRALLAKAMVKERSLATLYYRYIGAVHFHPALTGEEVNGDTDTWHETEVTLLGDAEGTAETDRKAWQLVTEMSREKSAEQSHQSDRDGAKGRECRTDPNAQAANEEDQAHEESEILPLILATSRPDENPDRELLQTPGSLQRTALHDAIWRGHHGLFSELIGKASLNVPDELGQQPLHLAAERGDKVIVSSLLERKANLGARCRYGQTALHRAAWGGSAVVVDLLLMAGSNVNTEDNDGNTALHIAVEKGFEPVVELLIENGAEVNARSQNDVTPLHHASMTGHKGFIELLVREGADVKAEDKSGWTPLHFAAENGRLAAMQSLLDSGADVNAKNKVGWTPLHGAVVKGYEEIIKVLINNSAEINVWDREGWTPLRFAAMSGHQPIVKLLADNGAVFETGNSEISWTPLHCVAMNGQWAVARKMLDNGCDINTTSKASEGWTPLRFAVENGQEAVVKLLVGANVNTKDVSNQTPLHWAAEKGQQAVVKLLIDKGASVNAKDSDDRTPLHYAAEKGHTGVVILLLNKGAGINTKAKHDQTPLHRAAEKGHHAVVKLLVDRGVDINAEDSDRRTPLHCAAEKGHTGVVKLLVDKGADVMATERKEFWTPLHFAAERDHDGVARLLVGAGANVNAAAYPRRENNEARTPLECAAESGHESIVKLLLDNGATVWQIGSYLSRTALHYAAEKGYEGIVKLLVDNGADINEMYGYDRRTALLGALINGHDGTMKLLLDKGADTNKGKWDNLSPLGWAAMTGNEAVVDILVDKGANINYRTPFDSLPLQLAAMYGHMAVVKMLVDKGADVNAKDHGDRTALHHGAIHGQEEVIKLLIDKGACINAKDNHDLTALHWGAMNGYEKVIKPLVSNGAATEIKSKREGWTPLHYSAIEGHQEVVKQLVGNGADVNAKDKVGWTPLHFAAREGGQAVVQLLVDNYADVNAKVMDGCDWATLRDGPVIGGQYYQDDKDKARKGWTPLHFAAEKGHEGIIRLLVSKGASIQAKDGRGYTPLHWATKNGHDGAVAVLVTKAAEMPKDKKSWISLLWGVAGETNP</sequence>
<feature type="repeat" description="ANK" evidence="3">
    <location>
        <begin position="738"/>
        <end position="770"/>
    </location>
</feature>
<feature type="repeat" description="ANK" evidence="3">
    <location>
        <begin position="1210"/>
        <end position="1242"/>
    </location>
</feature>
<dbReference type="PANTHER" id="PTHR24198">
    <property type="entry name" value="ANKYRIN REPEAT AND PROTEIN KINASE DOMAIN-CONTAINING PROTEIN"/>
    <property type="match status" value="1"/>
</dbReference>
<feature type="repeat" description="ANK" evidence="3">
    <location>
        <begin position="1310"/>
        <end position="1342"/>
    </location>
</feature>
<feature type="repeat" description="ANK" evidence="3">
    <location>
        <begin position="1076"/>
        <end position="1103"/>
    </location>
</feature>
<feature type="repeat" description="ANK" evidence="3">
    <location>
        <begin position="1177"/>
        <end position="1209"/>
    </location>
</feature>
<dbReference type="Proteomes" id="UP000053095">
    <property type="component" value="Unassembled WGS sequence"/>
</dbReference>
<dbReference type="Pfam" id="PF00023">
    <property type="entry name" value="Ank"/>
    <property type="match status" value="1"/>
</dbReference>
<evidence type="ECO:0000313" key="6">
    <source>
        <dbReference type="Proteomes" id="UP000053095"/>
    </source>
</evidence>
<feature type="repeat" description="ANK" evidence="3">
    <location>
        <begin position="1403"/>
        <end position="1435"/>
    </location>
</feature>
<accession>A0A0B8N264</accession>
<feature type="repeat" description="ANK" evidence="3">
    <location>
        <begin position="937"/>
        <end position="969"/>
    </location>
</feature>
<feature type="repeat" description="ANK" evidence="3">
    <location>
        <begin position="904"/>
        <end position="936"/>
    </location>
</feature>
<feature type="repeat" description="ANK" evidence="3">
    <location>
        <begin position="672"/>
        <end position="704"/>
    </location>
</feature>
<dbReference type="Pfam" id="PF13606">
    <property type="entry name" value="Ank_3"/>
    <property type="match status" value="1"/>
</dbReference>
<feature type="repeat" description="ANK" evidence="3">
    <location>
        <begin position="1343"/>
        <end position="1375"/>
    </location>
</feature>
<keyword evidence="2 3" id="KW-0040">ANK repeat</keyword>
<dbReference type="Pfam" id="PF12796">
    <property type="entry name" value="Ank_2"/>
    <property type="match status" value="7"/>
</dbReference>
<feature type="region of interest" description="Disordered" evidence="4">
    <location>
        <begin position="505"/>
        <end position="547"/>
    </location>
</feature>
<evidence type="ECO:0000256" key="4">
    <source>
        <dbReference type="SAM" id="MobiDB-lite"/>
    </source>
</evidence>
<proteinExistence type="predicted"/>
<dbReference type="InterPro" id="IPR036770">
    <property type="entry name" value="Ankyrin_rpt-contain_sf"/>
</dbReference>
<evidence type="ECO:0000256" key="1">
    <source>
        <dbReference type="ARBA" id="ARBA00022737"/>
    </source>
</evidence>
<feature type="repeat" description="ANK" evidence="3">
    <location>
        <begin position="873"/>
        <end position="905"/>
    </location>
</feature>
<dbReference type="SUPFAM" id="SSF48403">
    <property type="entry name" value="Ankyrin repeat"/>
    <property type="match status" value="4"/>
</dbReference>
<dbReference type="Gene3D" id="1.25.40.20">
    <property type="entry name" value="Ankyrin repeat-containing domain"/>
    <property type="match status" value="11"/>
</dbReference>
<evidence type="ECO:0000256" key="3">
    <source>
        <dbReference type="PROSITE-ProRule" id="PRU00023"/>
    </source>
</evidence>
<keyword evidence="1" id="KW-0677">Repeat</keyword>
<feature type="repeat" description="ANK" evidence="3">
    <location>
        <begin position="1144"/>
        <end position="1172"/>
    </location>
</feature>
<keyword evidence="6" id="KW-1185">Reference proteome</keyword>
<dbReference type="PRINTS" id="PR01415">
    <property type="entry name" value="ANKYRIN"/>
</dbReference>
<gene>
    <name evidence="5" type="ORF">TCE0_047r17968</name>
</gene>
<dbReference type="PROSITE" id="PS50297">
    <property type="entry name" value="ANK_REP_REGION"/>
    <property type="match status" value="23"/>
</dbReference>
<dbReference type="Pfam" id="PF13637">
    <property type="entry name" value="Ank_4"/>
    <property type="match status" value="2"/>
</dbReference>
<feature type="repeat" description="ANK" evidence="3">
    <location>
        <begin position="1110"/>
        <end position="1142"/>
    </location>
</feature>
<feature type="repeat" description="ANK" evidence="3">
    <location>
        <begin position="705"/>
        <end position="737"/>
    </location>
</feature>
<dbReference type="PANTHER" id="PTHR24198:SF165">
    <property type="entry name" value="ANKYRIN REPEAT-CONTAINING PROTEIN-RELATED"/>
    <property type="match status" value="1"/>
</dbReference>
<dbReference type="SMART" id="SM00248">
    <property type="entry name" value="ANK"/>
    <property type="match status" value="26"/>
</dbReference>
<feature type="repeat" description="ANK" evidence="3">
    <location>
        <begin position="804"/>
        <end position="836"/>
    </location>
</feature>
<feature type="repeat" description="ANK" evidence="3">
    <location>
        <begin position="1436"/>
        <end position="1468"/>
    </location>
</feature>
<feature type="repeat" description="ANK" evidence="3">
    <location>
        <begin position="639"/>
        <end position="671"/>
    </location>
</feature>
<feature type="repeat" description="ANK" evidence="3">
    <location>
        <begin position="606"/>
        <end position="638"/>
    </location>
</feature>
<feature type="repeat" description="ANK" evidence="3">
    <location>
        <begin position="1003"/>
        <end position="1035"/>
    </location>
</feature>
<reference evidence="6" key="1">
    <citation type="journal article" date="2015" name="Genome Announc.">
        <title>Draft genome sequence of Talaromyces cellulolyticus strain Y-94, a source of lignocellulosic biomass-degrading enzymes.</title>
        <authorList>
            <person name="Fujii T."/>
            <person name="Koike H."/>
            <person name="Sawayama S."/>
            <person name="Yano S."/>
            <person name="Inoue H."/>
        </authorList>
    </citation>
    <scope>NUCLEOTIDE SEQUENCE [LARGE SCALE GENOMIC DNA]</scope>
    <source>
        <strain evidence="6">Y-94</strain>
    </source>
</reference>
<feature type="repeat" description="ANK" evidence="3">
    <location>
        <begin position="838"/>
        <end position="870"/>
    </location>
</feature>
<evidence type="ECO:0000256" key="2">
    <source>
        <dbReference type="ARBA" id="ARBA00023043"/>
    </source>
</evidence>